<dbReference type="PANTHER" id="PTHR36437">
    <property type="entry name" value="GLYOXALASE/BLEOMYCIN RESISTANCE PROTEIN/DIOXYGENASE"/>
    <property type="match status" value="1"/>
</dbReference>
<feature type="domain" description="VOC" evidence="1">
    <location>
        <begin position="4"/>
        <end position="118"/>
    </location>
</feature>
<name>A0ABW5YAS9_9SPHI</name>
<dbReference type="PANTHER" id="PTHR36437:SF2">
    <property type="entry name" value="GLYOXALASE_BLEOMYCIN RESISTANCE PROTEIN_DIOXYGENASE"/>
    <property type="match status" value="1"/>
</dbReference>
<dbReference type="EMBL" id="JBHUPD010000002">
    <property type="protein sequence ID" value="MFD2872361.1"/>
    <property type="molecule type" value="Genomic_DNA"/>
</dbReference>
<dbReference type="PROSITE" id="PS51819">
    <property type="entry name" value="VOC"/>
    <property type="match status" value="1"/>
</dbReference>
<evidence type="ECO:0000313" key="3">
    <source>
        <dbReference type="Proteomes" id="UP001597557"/>
    </source>
</evidence>
<accession>A0ABW5YAS9</accession>
<dbReference type="RefSeq" id="WP_377183960.1">
    <property type="nucleotide sequence ID" value="NZ_JBHUPD010000002.1"/>
</dbReference>
<dbReference type="SUPFAM" id="SSF54593">
    <property type="entry name" value="Glyoxalase/Bleomycin resistance protein/Dihydroxybiphenyl dioxygenase"/>
    <property type="match status" value="1"/>
</dbReference>
<reference evidence="3" key="1">
    <citation type="journal article" date="2019" name="Int. J. Syst. Evol. Microbiol.">
        <title>The Global Catalogue of Microorganisms (GCM) 10K type strain sequencing project: providing services to taxonomists for standard genome sequencing and annotation.</title>
        <authorList>
            <consortium name="The Broad Institute Genomics Platform"/>
            <consortium name="The Broad Institute Genome Sequencing Center for Infectious Disease"/>
            <person name="Wu L."/>
            <person name="Ma J."/>
        </authorList>
    </citation>
    <scope>NUCLEOTIDE SEQUENCE [LARGE SCALE GENOMIC DNA]</scope>
    <source>
        <strain evidence="3">KCTC 22437</strain>
    </source>
</reference>
<protein>
    <submittedName>
        <fullName evidence="2">VOC family protein</fullName>
    </submittedName>
</protein>
<evidence type="ECO:0000313" key="2">
    <source>
        <dbReference type="EMBL" id="MFD2872361.1"/>
    </source>
</evidence>
<gene>
    <name evidence="2" type="ORF">ACFS5N_07785</name>
</gene>
<dbReference type="InterPro" id="IPR004360">
    <property type="entry name" value="Glyas_Fos-R_dOase_dom"/>
</dbReference>
<comment type="caution">
    <text evidence="2">The sequence shown here is derived from an EMBL/GenBank/DDBJ whole genome shotgun (WGS) entry which is preliminary data.</text>
</comment>
<sequence>MMRSIEIISIPVTDQQRAKQFYLDLGFEVIVEAPFEGGAQWIQMGLPGANVPSITLVTWFDAMTPGCIDGLVIKTDDIARDVAALRAKGYDAEDAKETPWGLFAAVKDPDGNRISLHQ</sequence>
<dbReference type="InterPro" id="IPR037523">
    <property type="entry name" value="VOC_core"/>
</dbReference>
<evidence type="ECO:0000259" key="1">
    <source>
        <dbReference type="PROSITE" id="PS51819"/>
    </source>
</evidence>
<dbReference type="Pfam" id="PF00903">
    <property type="entry name" value="Glyoxalase"/>
    <property type="match status" value="1"/>
</dbReference>
<dbReference type="Proteomes" id="UP001597557">
    <property type="component" value="Unassembled WGS sequence"/>
</dbReference>
<dbReference type="InterPro" id="IPR029068">
    <property type="entry name" value="Glyas_Bleomycin-R_OHBP_Dase"/>
</dbReference>
<proteinExistence type="predicted"/>
<organism evidence="2 3">
    <name type="scientific">Mucilaginibacter ximonensis</name>
    <dbReference type="NCBI Taxonomy" id="538021"/>
    <lineage>
        <taxon>Bacteria</taxon>
        <taxon>Pseudomonadati</taxon>
        <taxon>Bacteroidota</taxon>
        <taxon>Sphingobacteriia</taxon>
        <taxon>Sphingobacteriales</taxon>
        <taxon>Sphingobacteriaceae</taxon>
        <taxon>Mucilaginibacter</taxon>
    </lineage>
</organism>
<dbReference type="Gene3D" id="3.10.180.10">
    <property type="entry name" value="2,3-Dihydroxybiphenyl 1,2-Dioxygenase, domain 1"/>
    <property type="match status" value="1"/>
</dbReference>
<keyword evidence="3" id="KW-1185">Reference proteome</keyword>